<dbReference type="GO" id="GO:0016787">
    <property type="term" value="F:hydrolase activity"/>
    <property type="evidence" value="ECO:0007669"/>
    <property type="project" value="InterPro"/>
</dbReference>
<evidence type="ECO:0000256" key="1">
    <source>
        <dbReference type="ARBA" id="ARBA00022723"/>
    </source>
</evidence>
<dbReference type="AlphaFoldDB" id="A0A7C1DM35"/>
<dbReference type="InterPro" id="IPR002125">
    <property type="entry name" value="CMP_dCMP_dom"/>
</dbReference>
<gene>
    <name evidence="4" type="ORF">ENN92_00320</name>
</gene>
<dbReference type="GO" id="GO:0008270">
    <property type="term" value="F:zinc ion binding"/>
    <property type="evidence" value="ECO:0007669"/>
    <property type="project" value="InterPro"/>
</dbReference>
<dbReference type="InterPro" id="IPR016192">
    <property type="entry name" value="APOBEC/CMP_deaminase_Zn-bd"/>
</dbReference>
<dbReference type="PANTHER" id="PTHR11079">
    <property type="entry name" value="CYTOSINE DEAMINASE FAMILY MEMBER"/>
    <property type="match status" value="1"/>
</dbReference>
<dbReference type="Proteomes" id="UP000886066">
    <property type="component" value="Unassembled WGS sequence"/>
</dbReference>
<dbReference type="PROSITE" id="PS00903">
    <property type="entry name" value="CYT_DCMP_DEAMINASES_1"/>
    <property type="match status" value="1"/>
</dbReference>
<dbReference type="PROSITE" id="PS51747">
    <property type="entry name" value="CYT_DCMP_DEAMINASES_2"/>
    <property type="match status" value="1"/>
</dbReference>
<accession>A0A7C1DM35</accession>
<dbReference type="Pfam" id="PF00383">
    <property type="entry name" value="dCMP_cyt_deam_1"/>
    <property type="match status" value="1"/>
</dbReference>
<feature type="domain" description="CMP/dCMP-type deaminase" evidence="3">
    <location>
        <begin position="6"/>
        <end position="117"/>
    </location>
</feature>
<keyword evidence="1" id="KW-0479">Metal-binding</keyword>
<evidence type="ECO:0000259" key="3">
    <source>
        <dbReference type="PROSITE" id="PS51747"/>
    </source>
</evidence>
<evidence type="ECO:0000313" key="4">
    <source>
        <dbReference type="EMBL" id="HDQ88583.1"/>
    </source>
</evidence>
<dbReference type="Gene3D" id="3.40.140.10">
    <property type="entry name" value="Cytidine Deaminase, domain 2"/>
    <property type="match status" value="1"/>
</dbReference>
<sequence>MQEVTPQDIEFMRQACLLCDNSTLEVRTGCVIVFDRGVVSAEGWNVSEKHAEVMALEKAYLASSSLSNTTVYVTRFPCEDCAKKLTKNGISKLFYMSDHFSSGNSALPLLKASNIPVIQILENQVWDTISI</sequence>
<name>A0A7C1DM35_UNCKA</name>
<dbReference type="EMBL" id="DSDM01000018">
    <property type="protein sequence ID" value="HDQ88583.1"/>
    <property type="molecule type" value="Genomic_DNA"/>
</dbReference>
<dbReference type="PANTHER" id="PTHR11079:SF162">
    <property type="entry name" value="RIBOFLAVIN BIOSYNTHESIS PROTEIN PYRD, CHLOROPLASTIC"/>
    <property type="match status" value="1"/>
</dbReference>
<evidence type="ECO:0000256" key="2">
    <source>
        <dbReference type="ARBA" id="ARBA00022833"/>
    </source>
</evidence>
<dbReference type="InterPro" id="IPR016193">
    <property type="entry name" value="Cytidine_deaminase-like"/>
</dbReference>
<reference evidence="4" key="1">
    <citation type="journal article" date="2020" name="mSystems">
        <title>Genome- and Community-Level Interaction Insights into Carbon Utilization and Element Cycling Functions of Hydrothermarchaeota in Hydrothermal Sediment.</title>
        <authorList>
            <person name="Zhou Z."/>
            <person name="Liu Y."/>
            <person name="Xu W."/>
            <person name="Pan J."/>
            <person name="Luo Z.H."/>
            <person name="Li M."/>
        </authorList>
    </citation>
    <scope>NUCLEOTIDE SEQUENCE [LARGE SCALE GENOMIC DNA]</scope>
    <source>
        <strain evidence="4">SpSt-1219</strain>
    </source>
</reference>
<proteinExistence type="predicted"/>
<organism evidence="4">
    <name type="scientific">candidate division WWE3 bacterium</name>
    <dbReference type="NCBI Taxonomy" id="2053526"/>
    <lineage>
        <taxon>Bacteria</taxon>
        <taxon>Katanobacteria</taxon>
    </lineage>
</organism>
<dbReference type="SUPFAM" id="SSF53927">
    <property type="entry name" value="Cytidine deaminase-like"/>
    <property type="match status" value="1"/>
</dbReference>
<keyword evidence="2" id="KW-0862">Zinc</keyword>
<comment type="caution">
    <text evidence="4">The sequence shown here is derived from an EMBL/GenBank/DDBJ whole genome shotgun (WGS) entry which is preliminary data.</text>
</comment>
<protein>
    <submittedName>
        <fullName evidence="4">Nucleoside deaminase</fullName>
    </submittedName>
</protein>